<comment type="caution">
    <text evidence="1">The sequence shown here is derived from an EMBL/GenBank/DDBJ whole genome shotgun (WGS) entry which is preliminary data.</text>
</comment>
<proteinExistence type="predicted"/>
<reference evidence="1" key="1">
    <citation type="journal article" date="2015" name="Nature">
        <title>Complex archaea that bridge the gap between prokaryotes and eukaryotes.</title>
        <authorList>
            <person name="Spang A."/>
            <person name="Saw J.H."/>
            <person name="Jorgensen S.L."/>
            <person name="Zaremba-Niedzwiedzka K."/>
            <person name="Martijn J."/>
            <person name="Lind A.E."/>
            <person name="van Eijk R."/>
            <person name="Schleper C."/>
            <person name="Guy L."/>
            <person name="Ettema T.J."/>
        </authorList>
    </citation>
    <scope>NUCLEOTIDE SEQUENCE</scope>
</reference>
<gene>
    <name evidence="1" type="ORF">LCGC14_1092440</name>
</gene>
<dbReference type="EMBL" id="LAZR01004863">
    <property type="protein sequence ID" value="KKN04928.1"/>
    <property type="molecule type" value="Genomic_DNA"/>
</dbReference>
<organism evidence="1">
    <name type="scientific">marine sediment metagenome</name>
    <dbReference type="NCBI Taxonomy" id="412755"/>
    <lineage>
        <taxon>unclassified sequences</taxon>
        <taxon>metagenomes</taxon>
        <taxon>ecological metagenomes</taxon>
    </lineage>
</organism>
<name>A0A0F9QHZ6_9ZZZZ</name>
<dbReference type="AlphaFoldDB" id="A0A0F9QHZ6"/>
<evidence type="ECO:0000313" key="1">
    <source>
        <dbReference type="EMBL" id="KKN04928.1"/>
    </source>
</evidence>
<sequence>MYHVTYFARNCAAAIVGLAMRRLTFRFSSDYRHGTTRWHRLVYAMVGTVAANWVADGAHPLSAVFWGYKLQHRFIRTQ</sequence>
<accession>A0A0F9QHZ6</accession>
<protein>
    <submittedName>
        <fullName evidence="1">Uncharacterized protein</fullName>
    </submittedName>
</protein>